<evidence type="ECO:0000259" key="1">
    <source>
        <dbReference type="Pfam" id="PF01266"/>
    </source>
</evidence>
<protein>
    <submittedName>
        <fullName evidence="2">TIGR03364 family FAD-dependent oxidoreductase</fullName>
    </submittedName>
</protein>
<dbReference type="Proteomes" id="UP001595823">
    <property type="component" value="Unassembled WGS sequence"/>
</dbReference>
<accession>A0ABV8U0U6</accession>
<name>A0ABV8U0U6_9ACTN</name>
<dbReference type="InterPro" id="IPR006076">
    <property type="entry name" value="FAD-dep_OxRdtase"/>
</dbReference>
<dbReference type="EMBL" id="JBHSDK010000021">
    <property type="protein sequence ID" value="MFC4336721.1"/>
    <property type="molecule type" value="Genomic_DNA"/>
</dbReference>
<sequence length="373" mass="41411">MDIIIVGGGVVGTLQAWEAIDHGHNVVQIEREPEARGASVRNFGLVWTSGRDKGAESRAATRSRELWEKISLLVDGVGFRNCGSMTLARTDAEVAVAEAAAKDDEVGERFTVLEPDEVRKVNPLLQGDFKAGLWCPGDAAVESRQALPALRAHMGATGRYRWLKGREVRDAGTGWVRDDQGRRHEGDQVLLCTGAWHSGLVREMAGEIPVRRVRLQMMQTAPLMEKVSTAVANADSFRYYPAYRSPELEELVESEPQSDTAAAHRMQLLAVQRLDGSLTIGDTHEYEEPFGFDVTEDAYDELRREIESLFGRELPPTRRRWAGVYSQLADPDGEELLLRKEVVDGVWLLTGPGGRGLTMAPYFAHQSSLDLNW</sequence>
<evidence type="ECO:0000313" key="2">
    <source>
        <dbReference type="EMBL" id="MFC4336721.1"/>
    </source>
</evidence>
<evidence type="ECO:0000313" key="3">
    <source>
        <dbReference type="Proteomes" id="UP001595823"/>
    </source>
</evidence>
<dbReference type="RefSeq" id="WP_380622912.1">
    <property type="nucleotide sequence ID" value="NZ_JBHSDK010000021.1"/>
</dbReference>
<gene>
    <name evidence="2" type="ORF">ACFPET_16090</name>
</gene>
<organism evidence="2 3">
    <name type="scientific">Salininema proteolyticum</name>
    <dbReference type="NCBI Taxonomy" id="1607685"/>
    <lineage>
        <taxon>Bacteria</taxon>
        <taxon>Bacillati</taxon>
        <taxon>Actinomycetota</taxon>
        <taxon>Actinomycetes</taxon>
        <taxon>Glycomycetales</taxon>
        <taxon>Glycomycetaceae</taxon>
        <taxon>Salininema</taxon>
    </lineage>
</organism>
<dbReference type="PANTHER" id="PTHR13847">
    <property type="entry name" value="SARCOSINE DEHYDROGENASE-RELATED"/>
    <property type="match status" value="1"/>
</dbReference>
<comment type="caution">
    <text evidence="2">The sequence shown here is derived from an EMBL/GenBank/DDBJ whole genome shotgun (WGS) entry which is preliminary data.</text>
</comment>
<feature type="domain" description="FAD dependent oxidoreductase" evidence="1">
    <location>
        <begin position="2"/>
        <end position="365"/>
    </location>
</feature>
<dbReference type="Gene3D" id="3.50.50.60">
    <property type="entry name" value="FAD/NAD(P)-binding domain"/>
    <property type="match status" value="1"/>
</dbReference>
<proteinExistence type="predicted"/>
<dbReference type="NCBIfam" id="TIGR03364">
    <property type="entry name" value="HpnW_proposed"/>
    <property type="match status" value="1"/>
</dbReference>
<dbReference type="SUPFAM" id="SSF51905">
    <property type="entry name" value="FAD/NAD(P)-binding domain"/>
    <property type="match status" value="1"/>
</dbReference>
<dbReference type="Gene3D" id="3.30.9.10">
    <property type="entry name" value="D-Amino Acid Oxidase, subunit A, domain 2"/>
    <property type="match status" value="1"/>
</dbReference>
<keyword evidence="3" id="KW-1185">Reference proteome</keyword>
<dbReference type="InterPro" id="IPR017741">
    <property type="entry name" value="FAD-dependent_OxRdtase_HpnW"/>
</dbReference>
<dbReference type="InterPro" id="IPR036188">
    <property type="entry name" value="FAD/NAD-bd_sf"/>
</dbReference>
<reference evidence="3" key="1">
    <citation type="journal article" date="2019" name="Int. J. Syst. Evol. Microbiol.">
        <title>The Global Catalogue of Microorganisms (GCM) 10K type strain sequencing project: providing services to taxonomists for standard genome sequencing and annotation.</title>
        <authorList>
            <consortium name="The Broad Institute Genomics Platform"/>
            <consortium name="The Broad Institute Genome Sequencing Center for Infectious Disease"/>
            <person name="Wu L."/>
            <person name="Ma J."/>
        </authorList>
    </citation>
    <scope>NUCLEOTIDE SEQUENCE [LARGE SCALE GENOMIC DNA]</scope>
    <source>
        <strain evidence="3">IBRC-M 10908</strain>
    </source>
</reference>
<dbReference type="Pfam" id="PF01266">
    <property type="entry name" value="DAO"/>
    <property type="match status" value="1"/>
</dbReference>